<dbReference type="PANTHER" id="PTHR20889:SF12">
    <property type="entry name" value="LP01149P"/>
    <property type="match status" value="1"/>
</dbReference>
<keyword evidence="4 7" id="KW-0460">Magnesium</keyword>
<evidence type="ECO:0000256" key="5">
    <source>
        <dbReference type="PIRSR" id="PIRSR031051-1"/>
    </source>
</evidence>
<dbReference type="GO" id="GO:0046872">
    <property type="term" value="F:metal ion binding"/>
    <property type="evidence" value="ECO:0007669"/>
    <property type="project" value="UniProtKB-KW"/>
</dbReference>
<gene>
    <name evidence="8" type="ORF">CHC_T00008718001</name>
</gene>
<dbReference type="Gene3D" id="3.40.50.1000">
    <property type="entry name" value="HAD superfamily/HAD-like"/>
    <property type="match status" value="1"/>
</dbReference>
<dbReference type="AlphaFoldDB" id="R7QIY6"/>
<protein>
    <submittedName>
        <fullName evidence="8">Pyridoxal phosphatase</fullName>
    </submittedName>
</protein>
<evidence type="ECO:0000313" key="9">
    <source>
        <dbReference type="Proteomes" id="UP000012073"/>
    </source>
</evidence>
<evidence type="ECO:0000313" key="8">
    <source>
        <dbReference type="EMBL" id="CDF37728.1"/>
    </source>
</evidence>
<dbReference type="OMA" id="HNLADCF"/>
<sequence length="244" mass="27175">MTVRSLFVWDFDNTVVLDNTDTLVFQILAPEVLARQRAIICKSAGPHLWTTIISNGLMSLFELGKTPEEILSAAAEAFFPVETAAVLRRIASTPTARSVVLSDANTLFIHACLKKADLPHDQVFEGGIFTNPATVEEPGFISLRPFIDPNDPEKQHKCNRCPANLCKGEVLQRIIRDEYDSWRIVYVGDGGNDHCPVLRMGSEGVVLARKGFPLHRKVLERPPLAEVRLWDSPVELKGLIHDLL</sequence>
<evidence type="ECO:0000256" key="3">
    <source>
        <dbReference type="ARBA" id="ARBA00022801"/>
    </source>
</evidence>
<evidence type="ECO:0000256" key="2">
    <source>
        <dbReference type="ARBA" id="ARBA00022723"/>
    </source>
</evidence>
<dbReference type="InterPro" id="IPR036412">
    <property type="entry name" value="HAD-like_sf"/>
</dbReference>
<evidence type="ECO:0000256" key="4">
    <source>
        <dbReference type="ARBA" id="ARBA00022842"/>
    </source>
</evidence>
<dbReference type="Gene3D" id="3.90.1470.20">
    <property type="match status" value="1"/>
</dbReference>
<dbReference type="InterPro" id="IPR006384">
    <property type="entry name" value="HAD_hydro_PyrdxlP_Pase-like"/>
</dbReference>
<evidence type="ECO:0000256" key="1">
    <source>
        <dbReference type="ARBA" id="ARBA00001946"/>
    </source>
</evidence>
<dbReference type="Pfam" id="PF06888">
    <property type="entry name" value="Put_Phosphatase"/>
    <property type="match status" value="1"/>
</dbReference>
<feature type="binding site" evidence="6">
    <location>
        <position position="103"/>
    </location>
    <ligand>
        <name>substrate</name>
    </ligand>
</feature>
<reference evidence="9" key="1">
    <citation type="journal article" date="2013" name="Proc. Natl. Acad. Sci. U.S.A.">
        <title>Genome structure and metabolic features in the red seaweed Chondrus crispus shed light on evolution of the Archaeplastida.</title>
        <authorList>
            <person name="Collen J."/>
            <person name="Porcel B."/>
            <person name="Carre W."/>
            <person name="Ball S.G."/>
            <person name="Chaparro C."/>
            <person name="Tonon T."/>
            <person name="Barbeyron T."/>
            <person name="Michel G."/>
            <person name="Noel B."/>
            <person name="Valentin K."/>
            <person name="Elias M."/>
            <person name="Artiguenave F."/>
            <person name="Arun A."/>
            <person name="Aury J.M."/>
            <person name="Barbosa-Neto J.F."/>
            <person name="Bothwell J.H."/>
            <person name="Bouget F.Y."/>
            <person name="Brillet L."/>
            <person name="Cabello-Hurtado F."/>
            <person name="Capella-Gutierrez S."/>
            <person name="Charrier B."/>
            <person name="Cladiere L."/>
            <person name="Cock J.M."/>
            <person name="Coelho S.M."/>
            <person name="Colleoni C."/>
            <person name="Czjzek M."/>
            <person name="Da Silva C."/>
            <person name="Delage L."/>
            <person name="Denoeud F."/>
            <person name="Deschamps P."/>
            <person name="Dittami S.M."/>
            <person name="Gabaldon T."/>
            <person name="Gachon C.M."/>
            <person name="Groisillier A."/>
            <person name="Herve C."/>
            <person name="Jabbari K."/>
            <person name="Katinka M."/>
            <person name="Kloareg B."/>
            <person name="Kowalczyk N."/>
            <person name="Labadie K."/>
            <person name="Leblanc C."/>
            <person name="Lopez P.J."/>
            <person name="McLachlan D.H."/>
            <person name="Meslet-Cladiere L."/>
            <person name="Moustafa A."/>
            <person name="Nehr Z."/>
            <person name="Nyvall Collen P."/>
            <person name="Panaud O."/>
            <person name="Partensky F."/>
            <person name="Poulain J."/>
            <person name="Rensing S.A."/>
            <person name="Rousvoal S."/>
            <person name="Samson G."/>
            <person name="Symeonidi A."/>
            <person name="Weissenbach J."/>
            <person name="Zambounis A."/>
            <person name="Wincker P."/>
            <person name="Boyen C."/>
        </authorList>
    </citation>
    <scope>NUCLEOTIDE SEQUENCE [LARGE SCALE GENOMIC DNA]</scope>
    <source>
        <strain evidence="9">cv. Stackhouse</strain>
    </source>
</reference>
<keyword evidence="9" id="KW-1185">Reference proteome</keyword>
<name>R7QIY6_CHOCR</name>
<feature type="binding site" evidence="7">
    <location>
        <position position="10"/>
    </location>
    <ligand>
        <name>Mg(2+)</name>
        <dbReference type="ChEBI" id="CHEBI:18420"/>
    </ligand>
</feature>
<dbReference type="PANTHER" id="PTHR20889">
    <property type="entry name" value="PHOSPHATASE, ORPHAN 1, 2"/>
    <property type="match status" value="1"/>
</dbReference>
<feature type="active site" description="Nucleophile" evidence="5">
    <location>
        <position position="10"/>
    </location>
</feature>
<evidence type="ECO:0000256" key="7">
    <source>
        <dbReference type="PIRSR" id="PIRSR031051-3"/>
    </source>
</evidence>
<comment type="cofactor">
    <cofactor evidence="1 7">
        <name>Mg(2+)</name>
        <dbReference type="ChEBI" id="CHEBI:18420"/>
    </cofactor>
</comment>
<dbReference type="Gramene" id="CDF37728">
    <property type="protein sequence ID" value="CDF37728"/>
    <property type="gene ID" value="CHC_T00008718001"/>
</dbReference>
<proteinExistence type="predicted"/>
<dbReference type="InterPro" id="IPR023214">
    <property type="entry name" value="HAD_sf"/>
</dbReference>
<dbReference type="GO" id="GO:0016791">
    <property type="term" value="F:phosphatase activity"/>
    <property type="evidence" value="ECO:0007669"/>
    <property type="project" value="InterPro"/>
</dbReference>
<dbReference type="SUPFAM" id="SSF56784">
    <property type="entry name" value="HAD-like"/>
    <property type="match status" value="1"/>
</dbReference>
<organism evidence="8 9">
    <name type="scientific">Chondrus crispus</name>
    <name type="common">Carrageen Irish moss</name>
    <name type="synonym">Polymorpha crispa</name>
    <dbReference type="NCBI Taxonomy" id="2769"/>
    <lineage>
        <taxon>Eukaryota</taxon>
        <taxon>Rhodophyta</taxon>
        <taxon>Florideophyceae</taxon>
        <taxon>Rhodymeniophycidae</taxon>
        <taxon>Gigartinales</taxon>
        <taxon>Gigartinaceae</taxon>
        <taxon>Chondrus</taxon>
    </lineage>
</organism>
<dbReference type="OrthoDB" id="10267182at2759"/>
<dbReference type="InterPro" id="IPR016965">
    <property type="entry name" value="Pase_PHOSPHO-typ"/>
</dbReference>
<keyword evidence="3" id="KW-0378">Hydrolase</keyword>
<feature type="active site" description="Proton donor" evidence="5">
    <location>
        <position position="12"/>
    </location>
</feature>
<dbReference type="PhylomeDB" id="R7QIY6"/>
<feature type="binding site" evidence="7">
    <location>
        <position position="12"/>
    </location>
    <ligand>
        <name>Mg(2+)</name>
        <dbReference type="ChEBI" id="CHEBI:18420"/>
    </ligand>
</feature>
<dbReference type="KEGG" id="ccp:CHC_T00008718001"/>
<evidence type="ECO:0000256" key="6">
    <source>
        <dbReference type="PIRSR" id="PIRSR031051-2"/>
    </source>
</evidence>
<accession>R7QIY6</accession>
<dbReference type="RefSeq" id="XP_005717599.1">
    <property type="nucleotide sequence ID" value="XM_005717542.1"/>
</dbReference>
<dbReference type="STRING" id="2769.R7QIY6"/>
<feature type="binding site" evidence="7">
    <location>
        <position position="189"/>
    </location>
    <ligand>
        <name>Mg(2+)</name>
        <dbReference type="ChEBI" id="CHEBI:18420"/>
    </ligand>
</feature>
<dbReference type="NCBIfam" id="TIGR01489">
    <property type="entry name" value="DKMTPPase-SF"/>
    <property type="match status" value="1"/>
</dbReference>
<feature type="binding site" evidence="6">
    <location>
        <position position="21"/>
    </location>
    <ligand>
        <name>substrate</name>
    </ligand>
</feature>
<dbReference type="Proteomes" id="UP000012073">
    <property type="component" value="Unassembled WGS sequence"/>
</dbReference>
<dbReference type="EMBL" id="HG001864">
    <property type="protein sequence ID" value="CDF37728.1"/>
    <property type="molecule type" value="Genomic_DNA"/>
</dbReference>
<dbReference type="PIRSF" id="PIRSF031051">
    <property type="entry name" value="PyrdxlP_Pase_PHOSPHO2"/>
    <property type="match status" value="1"/>
</dbReference>
<keyword evidence="2 7" id="KW-0479">Metal-binding</keyword>
<dbReference type="GeneID" id="17325312"/>